<evidence type="ECO:0000313" key="2">
    <source>
        <dbReference type="EMBL" id="MFD2182232.1"/>
    </source>
</evidence>
<dbReference type="EMBL" id="JBHUIW010000007">
    <property type="protein sequence ID" value="MFD2182232.1"/>
    <property type="molecule type" value="Genomic_DNA"/>
</dbReference>
<accession>A0ABW5AIJ8</accession>
<proteinExistence type="predicted"/>
<protein>
    <submittedName>
        <fullName evidence="2">GDSL-type esterase/lipase family protein</fullName>
    </submittedName>
</protein>
<dbReference type="RefSeq" id="WP_378477412.1">
    <property type="nucleotide sequence ID" value="NZ_JBHUIW010000007.1"/>
</dbReference>
<dbReference type="SUPFAM" id="SSF52266">
    <property type="entry name" value="SGNH hydrolase"/>
    <property type="match status" value="1"/>
</dbReference>
<keyword evidence="3" id="KW-1185">Reference proteome</keyword>
<dbReference type="InterPro" id="IPR053140">
    <property type="entry name" value="GDSL_Rv0518-like"/>
</dbReference>
<dbReference type="PANTHER" id="PTHR43784">
    <property type="entry name" value="GDSL-LIKE LIPASE/ACYLHYDROLASE, PUTATIVE (AFU_ORTHOLOGUE AFUA_2G00820)-RELATED"/>
    <property type="match status" value="1"/>
</dbReference>
<feature type="domain" description="SGNH hydrolase-type esterase" evidence="1">
    <location>
        <begin position="247"/>
        <end position="450"/>
    </location>
</feature>
<evidence type="ECO:0000313" key="3">
    <source>
        <dbReference type="Proteomes" id="UP001597314"/>
    </source>
</evidence>
<organism evidence="2 3">
    <name type="scientific">Rhodoplanes azumiensis</name>
    <dbReference type="NCBI Taxonomy" id="1897628"/>
    <lineage>
        <taxon>Bacteria</taxon>
        <taxon>Pseudomonadati</taxon>
        <taxon>Pseudomonadota</taxon>
        <taxon>Alphaproteobacteria</taxon>
        <taxon>Hyphomicrobiales</taxon>
        <taxon>Nitrobacteraceae</taxon>
        <taxon>Rhodoplanes</taxon>
    </lineage>
</organism>
<dbReference type="InterPro" id="IPR013830">
    <property type="entry name" value="SGNH_hydro"/>
</dbReference>
<reference evidence="3" key="1">
    <citation type="journal article" date="2019" name="Int. J. Syst. Evol. Microbiol.">
        <title>The Global Catalogue of Microorganisms (GCM) 10K type strain sequencing project: providing services to taxonomists for standard genome sequencing and annotation.</title>
        <authorList>
            <consortium name="The Broad Institute Genomics Platform"/>
            <consortium name="The Broad Institute Genome Sequencing Center for Infectious Disease"/>
            <person name="Wu L."/>
            <person name="Ma J."/>
        </authorList>
    </citation>
    <scope>NUCLEOTIDE SEQUENCE [LARGE SCALE GENOMIC DNA]</scope>
    <source>
        <strain evidence="3">CGMCC 1.6774</strain>
    </source>
</reference>
<dbReference type="Gene3D" id="3.40.50.1110">
    <property type="entry name" value="SGNH hydrolase"/>
    <property type="match status" value="1"/>
</dbReference>
<dbReference type="PANTHER" id="PTHR43784:SF2">
    <property type="entry name" value="GDSL-LIKE LIPASE_ACYLHYDROLASE, PUTATIVE (AFU_ORTHOLOGUE AFUA_2G00820)-RELATED"/>
    <property type="match status" value="1"/>
</dbReference>
<dbReference type="Proteomes" id="UP001597314">
    <property type="component" value="Unassembled WGS sequence"/>
</dbReference>
<comment type="caution">
    <text evidence="2">The sequence shown here is derived from an EMBL/GenBank/DDBJ whole genome shotgun (WGS) entry which is preliminary data.</text>
</comment>
<evidence type="ECO:0000259" key="1">
    <source>
        <dbReference type="Pfam" id="PF13472"/>
    </source>
</evidence>
<dbReference type="Pfam" id="PF13472">
    <property type="entry name" value="Lipase_GDSL_2"/>
    <property type="match status" value="1"/>
</dbReference>
<dbReference type="InterPro" id="IPR036514">
    <property type="entry name" value="SGNH_hydro_sf"/>
</dbReference>
<sequence>MPRPAGPQTFCRLVFSRSVAHAFITGLALLLLLLLLLPSGPVAAAAKKEHWVVSWTGSAQGPYPVGNPSAQPDQRFAFPSPEAGARDQTLRLVVRPDIWGREARLRFSNVFGTKPLTLDGVHVGLQAGGPALVKGSNRPVTFGGTASVTIPPGASVWSDPVRLAFVKSPDDPLLTGRKLAVSFHVVGESGPMTWHAKALQTSYVSAPGSGAHGREEGEAAFPYSTSSWFFLDAVEMKAPAGTVAVVAFGDSITDGTASTMNVDDRWPDVLSRRLKAVYGNRVAVVNAGIGGNQIAGPAEYGPQKPFPGGPSARSRIDRDVLALSGVRALIWLEGTNDFSRNGNASVETVRTAMDEVLARLRKERPDITLIGATVVSALGSTSAAHGFVEQDEKRRELNDHIRTPGVFDAVIDFDAATLDPSSGGLREEFVPDSTTGGKGDRLHPNRTGYHVMGHAIDLGLFAAPKAKAAER</sequence>
<name>A0ABW5AIJ8_9BRAD</name>
<gene>
    <name evidence="2" type="ORF">ACFSOX_08715</name>
</gene>